<keyword evidence="2 7" id="KW-0813">Transport</keyword>
<dbReference type="EMBL" id="BQKI01000012">
    <property type="protein sequence ID" value="GJN06028.1"/>
    <property type="molecule type" value="Genomic_DNA"/>
</dbReference>
<keyword evidence="5 8" id="KW-1133">Transmembrane helix</keyword>
<keyword evidence="6 8" id="KW-0472">Membrane</keyword>
<feature type="transmembrane region" description="Helical" evidence="8">
    <location>
        <begin position="261"/>
        <end position="278"/>
    </location>
</feature>
<evidence type="ECO:0000313" key="9">
    <source>
        <dbReference type="EMBL" id="GJN06028.1"/>
    </source>
</evidence>
<evidence type="ECO:0000256" key="1">
    <source>
        <dbReference type="ARBA" id="ARBA00004141"/>
    </source>
</evidence>
<reference evidence="9" key="1">
    <citation type="journal article" date="2018" name="DNA Res.">
        <title>Multiple hybrid de novo genome assembly of finger millet, an orphan allotetraploid crop.</title>
        <authorList>
            <person name="Hatakeyama M."/>
            <person name="Aluri S."/>
            <person name="Balachadran M.T."/>
            <person name="Sivarajan S.R."/>
            <person name="Patrignani A."/>
            <person name="Gruter S."/>
            <person name="Poveda L."/>
            <person name="Shimizu-Inatsugi R."/>
            <person name="Baeten J."/>
            <person name="Francoijs K.J."/>
            <person name="Nataraja K.N."/>
            <person name="Reddy Y.A.N."/>
            <person name="Phadnis S."/>
            <person name="Ravikumar R.L."/>
            <person name="Schlapbach R."/>
            <person name="Sreeman S.M."/>
            <person name="Shimizu K.K."/>
        </authorList>
    </citation>
    <scope>NUCLEOTIDE SEQUENCE</scope>
</reference>
<dbReference type="InterPro" id="IPR023271">
    <property type="entry name" value="Aquaporin-like"/>
</dbReference>
<gene>
    <name evidence="9" type="primary">ga23713</name>
    <name evidence="9" type="ORF">PR202_ga23713</name>
</gene>
<dbReference type="PROSITE" id="PS00221">
    <property type="entry name" value="MIP"/>
    <property type="match status" value="1"/>
</dbReference>
<accession>A0AAV5D4Y4</accession>
<dbReference type="PANTHER" id="PTHR45724:SF23">
    <property type="entry name" value="AQUAPORIN NIP4-1-RELATED"/>
    <property type="match status" value="1"/>
</dbReference>
<dbReference type="InterPro" id="IPR000425">
    <property type="entry name" value="MIP"/>
</dbReference>
<comment type="caution">
    <text evidence="9">The sequence shown here is derived from an EMBL/GenBank/DDBJ whole genome shotgun (WGS) entry which is preliminary data.</text>
</comment>
<evidence type="ECO:0000256" key="7">
    <source>
        <dbReference type="RuleBase" id="RU000477"/>
    </source>
</evidence>
<evidence type="ECO:0000256" key="2">
    <source>
        <dbReference type="ARBA" id="ARBA00022448"/>
    </source>
</evidence>
<feature type="transmembrane region" description="Helical" evidence="8">
    <location>
        <begin position="52"/>
        <end position="73"/>
    </location>
</feature>
<comment type="subcellular location">
    <subcellularLocation>
        <location evidence="1">Membrane</location>
        <topology evidence="1">Multi-pass membrane protein</topology>
    </subcellularLocation>
</comment>
<organism evidence="9 10">
    <name type="scientific">Eleusine coracana subsp. coracana</name>
    <dbReference type="NCBI Taxonomy" id="191504"/>
    <lineage>
        <taxon>Eukaryota</taxon>
        <taxon>Viridiplantae</taxon>
        <taxon>Streptophyta</taxon>
        <taxon>Embryophyta</taxon>
        <taxon>Tracheophyta</taxon>
        <taxon>Spermatophyta</taxon>
        <taxon>Magnoliopsida</taxon>
        <taxon>Liliopsida</taxon>
        <taxon>Poales</taxon>
        <taxon>Poaceae</taxon>
        <taxon>PACMAD clade</taxon>
        <taxon>Chloridoideae</taxon>
        <taxon>Cynodonteae</taxon>
        <taxon>Eleusininae</taxon>
        <taxon>Eleusine</taxon>
    </lineage>
</organism>
<dbReference type="Proteomes" id="UP001054889">
    <property type="component" value="Unassembled WGS sequence"/>
</dbReference>
<dbReference type="Pfam" id="PF00230">
    <property type="entry name" value="MIP"/>
    <property type="match status" value="2"/>
</dbReference>
<evidence type="ECO:0000256" key="3">
    <source>
        <dbReference type="ARBA" id="ARBA00022692"/>
    </source>
</evidence>
<name>A0AAV5D4Y4_ELECO</name>
<keyword evidence="3 7" id="KW-0812">Transmembrane</keyword>
<evidence type="ECO:0000256" key="8">
    <source>
        <dbReference type="SAM" id="Phobius"/>
    </source>
</evidence>
<reference evidence="9" key="2">
    <citation type="submission" date="2021-12" db="EMBL/GenBank/DDBJ databases">
        <title>Resequencing data analysis of finger millet.</title>
        <authorList>
            <person name="Hatakeyama M."/>
            <person name="Aluri S."/>
            <person name="Balachadran M.T."/>
            <person name="Sivarajan S.R."/>
            <person name="Poveda L."/>
            <person name="Shimizu-Inatsugi R."/>
            <person name="Schlapbach R."/>
            <person name="Sreeman S.M."/>
            <person name="Shimizu K.K."/>
        </authorList>
    </citation>
    <scope>NUCLEOTIDE SEQUENCE</scope>
</reference>
<feature type="transmembrane region" description="Helical" evidence="8">
    <location>
        <begin position="218"/>
        <end position="241"/>
    </location>
</feature>
<comment type="similarity">
    <text evidence="7">Belongs to the MIP/aquaporin (TC 1.A.8) family.</text>
</comment>
<protein>
    <submittedName>
        <fullName evidence="9">Uncharacterized protein</fullName>
    </submittedName>
</protein>
<dbReference type="SUPFAM" id="SSF81338">
    <property type="entry name" value="Aquaporin-like"/>
    <property type="match status" value="1"/>
</dbReference>
<feature type="transmembrane region" description="Helical" evidence="8">
    <location>
        <begin position="123"/>
        <end position="145"/>
    </location>
</feature>
<proteinExistence type="inferred from homology"/>
<dbReference type="PRINTS" id="PR00783">
    <property type="entry name" value="MINTRINSICP"/>
</dbReference>
<evidence type="ECO:0000256" key="5">
    <source>
        <dbReference type="ARBA" id="ARBA00022989"/>
    </source>
</evidence>
<dbReference type="Gene3D" id="1.20.1080.10">
    <property type="entry name" value="Glycerol uptake facilitator protein"/>
    <property type="match status" value="1"/>
</dbReference>
<keyword evidence="10" id="KW-1185">Reference proteome</keyword>
<evidence type="ECO:0000256" key="4">
    <source>
        <dbReference type="ARBA" id="ARBA00022737"/>
    </source>
</evidence>
<dbReference type="InterPro" id="IPR034294">
    <property type="entry name" value="Aquaporin_transptr"/>
</dbReference>
<sequence length="317" mass="33214">MDLAGKDVAGNGGDEERIAVHDLEQPFRHQEQPPAAEHVSRRLAIGHLIREVVVEVVSSFIVVFWSCVAALMQEMHGTLSFPLVCLAVALVVAFVLGWIGPAHLNPAVTVTFAAFGYFPWPKLPLYALAQLAGSVLACLSVNGVMQPREDHFYGTAPMVPGHTRLPFLLEFLASAVLMVVISNVARSSANSASDFDGMWGRNNNNLNLVVNNNAQSKAVGGLAIGAAVGSLGLVIGPVSGGSMNPVRTLGPALVLGRYDSLWIYLVAPVSGMLLGALCNRLARSADAIVAFLFAGDALAAKRALVPSGVAAVVASQS</sequence>
<evidence type="ECO:0000256" key="6">
    <source>
        <dbReference type="ARBA" id="ARBA00023136"/>
    </source>
</evidence>
<evidence type="ECO:0000313" key="10">
    <source>
        <dbReference type="Proteomes" id="UP001054889"/>
    </source>
</evidence>
<dbReference type="AlphaFoldDB" id="A0AAV5D4Y4"/>
<dbReference type="GO" id="GO:0015267">
    <property type="term" value="F:channel activity"/>
    <property type="evidence" value="ECO:0007669"/>
    <property type="project" value="InterPro"/>
</dbReference>
<feature type="transmembrane region" description="Helical" evidence="8">
    <location>
        <begin position="79"/>
        <end position="102"/>
    </location>
</feature>
<dbReference type="PANTHER" id="PTHR45724">
    <property type="entry name" value="AQUAPORIN NIP2-1"/>
    <property type="match status" value="1"/>
</dbReference>
<keyword evidence="4" id="KW-0677">Repeat</keyword>
<dbReference type="GO" id="GO:0016020">
    <property type="term" value="C:membrane"/>
    <property type="evidence" value="ECO:0007669"/>
    <property type="project" value="UniProtKB-SubCell"/>
</dbReference>
<dbReference type="InterPro" id="IPR022357">
    <property type="entry name" value="MIP_CS"/>
</dbReference>